<evidence type="ECO:0000313" key="1">
    <source>
        <dbReference type="EMBL" id="SDF35628.1"/>
    </source>
</evidence>
<gene>
    <name evidence="1" type="ORF">SAMN04488542_109116</name>
</gene>
<reference evidence="1 2" key="1">
    <citation type="submission" date="2016-10" db="EMBL/GenBank/DDBJ databases">
        <authorList>
            <person name="de Groot N.N."/>
        </authorList>
    </citation>
    <scope>NUCLEOTIDE SEQUENCE [LARGE SCALE GENOMIC DNA]</scope>
    <source>
        <strain evidence="1 2">DSM 28129</strain>
    </source>
</reference>
<accession>A0A1G7KED1</accession>
<dbReference type="Proteomes" id="UP000198972">
    <property type="component" value="Unassembled WGS sequence"/>
</dbReference>
<protein>
    <submittedName>
        <fullName evidence="1">Uncharacterized protein</fullName>
    </submittedName>
</protein>
<keyword evidence="2" id="KW-1185">Reference proteome</keyword>
<proteinExistence type="predicted"/>
<dbReference type="EMBL" id="FNBG01000009">
    <property type="protein sequence ID" value="SDF35628.1"/>
    <property type="molecule type" value="Genomic_DNA"/>
</dbReference>
<organism evidence="1 2">
    <name type="scientific">Fontibacillus panacisegetis</name>
    <dbReference type="NCBI Taxonomy" id="670482"/>
    <lineage>
        <taxon>Bacteria</taxon>
        <taxon>Bacillati</taxon>
        <taxon>Bacillota</taxon>
        <taxon>Bacilli</taxon>
        <taxon>Bacillales</taxon>
        <taxon>Paenibacillaceae</taxon>
        <taxon>Fontibacillus</taxon>
    </lineage>
</organism>
<evidence type="ECO:0000313" key="2">
    <source>
        <dbReference type="Proteomes" id="UP000198972"/>
    </source>
</evidence>
<sequence length="40" mass="4354">MKKLASVCVLISLIISFADGKKNKAKKIFNELTIIYGVVG</sequence>
<dbReference type="AlphaFoldDB" id="A0A1G7KED1"/>
<name>A0A1G7KED1_9BACL</name>